<dbReference type="AlphaFoldDB" id="W0RPV7"/>
<reference evidence="4 5" key="1">
    <citation type="journal article" date="2014" name="Genome Announc.">
        <title>Genome Sequence and Methylome of Soil Bacterium Gemmatirosa kalamazoonensis KBS708T, a Member of the Rarely Cultivated Gemmatimonadetes Phylum.</title>
        <authorList>
            <person name="Debruyn J.M."/>
            <person name="Radosevich M."/>
            <person name="Wommack K.E."/>
            <person name="Polson S.W."/>
            <person name="Hauser L.J."/>
            <person name="Fawaz M.N."/>
            <person name="Korlach J."/>
            <person name="Tsai Y.C."/>
        </authorList>
    </citation>
    <scope>NUCLEOTIDE SEQUENCE [LARGE SCALE GENOMIC DNA]</scope>
    <source>
        <strain evidence="4 5">KBS708</strain>
        <plasmid evidence="5">Plasmid 1</plasmid>
    </source>
</reference>
<dbReference type="Pfam" id="PF02368">
    <property type="entry name" value="Big_2"/>
    <property type="match status" value="1"/>
</dbReference>
<dbReference type="InParanoid" id="W0RPV7"/>
<accession>W0RPV7</accession>
<proteinExistence type="predicted"/>
<dbReference type="Pfam" id="PF18998">
    <property type="entry name" value="Flg_new_2"/>
    <property type="match status" value="10"/>
</dbReference>
<feature type="domain" description="Bacterial repeat" evidence="3">
    <location>
        <begin position="1083"/>
        <end position="1140"/>
    </location>
</feature>
<evidence type="ECO:0000259" key="2">
    <source>
        <dbReference type="Pfam" id="PF02368"/>
    </source>
</evidence>
<feature type="domain" description="Bacterial repeat" evidence="3">
    <location>
        <begin position="572"/>
        <end position="627"/>
    </location>
</feature>
<feature type="domain" description="Bacterial repeat" evidence="3">
    <location>
        <begin position="920"/>
        <end position="971"/>
    </location>
</feature>
<geneLocation type="plasmid" evidence="4 5">
    <name>1</name>
</geneLocation>
<name>W0RPV7_9BACT</name>
<dbReference type="SUPFAM" id="SSF49373">
    <property type="entry name" value="Invasin/intimin cell-adhesion fragments"/>
    <property type="match status" value="1"/>
</dbReference>
<keyword evidence="5" id="KW-1185">Reference proteome</keyword>
<sequence>MRVPNAFTVRTALAALSAVLAVGCGRLDDALSPGRRDPDAQTPARIGLTAQLPSFARGSAAVVRLRVQATYRRADGTSVTLGGPQTLSLGDVATQQVPLSIDLAPCLADPQRESAGSACVVTLNLTLLADDREVDAQTVGPLRLQAGATSTVPDPVQLFEVATVTVTPADGAAPPAGTRLRLELGNTLALNAAIVSTTGQTVTGRTVTWQSDAPSVARVDPATGMVTALTAGRARVTASFGAASGGLDLAVAPRPSPFAVTVGGGHGSGTVRSSPAGIDCRVLNGQAQPAPSGQEGQGGCAFTFPGDAQVTLTATPDAGTTQFAGWGDACASVGAATTCVLDASTPRAVSVQFAAVRKLAVGVRGTGAGIVKSAPLGIECKTGDACGASYVEGTKIRLTAVATAPDAFVGWTGVCEGTSEPICDVGLDVDAVVGADFSAPLGVSILLTGNGGGTIALATPGSSTPVATCTLARGVPPAGACGATVPFGTIVTLTATANPTSIFAGWTGLCSGTGACRVNVNQISAVGAVFTQRVVTLTLNLQRAATGGAGTVTANGAPACALTGPVSPTSPDVTTCTISVPAGDDVALTATPAAGSDFIAWNGCTATGPTCTIAPLADAVVTASFAPTPLGVTIRAALGTTGAGTVTSRPAGIVCGIGIAGSSCSGSFPSGTTVVLTATPSAGSTFGGWGGACAGTTGQNCTVTLTAGTSVSVQFTLPTVPTFALSVSTGGTGDGTVTSPVGISCPGTCSTTLGAGTVVTLTAAASQGSTFGGWGGACSGTAPTCAVTMDAVKSVTASFSRIVTTFPLGVTIAGTGTGAVSSSPGSIDCPGSCTSSYAPGTVVTLTALPGGQNVTFGGWDGACVGSGTSPTCTITMDGPKSVTALFSIVVQPLTLDVSFAGTGSGAVGSSPSGIDCPGACTASFAPATSVTLTATPGSGSTFTGWSGACSGTGACVVTMDAAKSVTATFTSTGGGNVGLSLNVFGAGVTVTGPNGINCPGACGASFPIGTQVTLTVTGPAGATFAGWGGACASSGTAPTCTLSMGAPQSVTATFTTTLTLTMVGVQGSGTVTSSPAGINCAAGGGACPPADYPVGTVVTLTAVPGPTTTSFNWSGACTGSALTCTVTMSQATSVTAQFRKR</sequence>
<feature type="domain" description="Bacterial repeat" evidence="3">
    <location>
        <begin position="481"/>
        <end position="531"/>
    </location>
</feature>
<feature type="domain" description="Bacterial repeat" evidence="3">
    <location>
        <begin position="306"/>
        <end position="355"/>
    </location>
</feature>
<dbReference type="PATRIC" id="fig|861299.3.peg.5541"/>
<keyword evidence="4" id="KW-0614">Plasmid</keyword>
<dbReference type="KEGG" id="gba:J421_5504"/>
<keyword evidence="1" id="KW-0732">Signal</keyword>
<evidence type="ECO:0000313" key="5">
    <source>
        <dbReference type="Proteomes" id="UP000019151"/>
    </source>
</evidence>
<feature type="signal peptide" evidence="1">
    <location>
        <begin position="1"/>
        <end position="21"/>
    </location>
</feature>
<gene>
    <name evidence="4" type="ORF">J421_5504</name>
</gene>
<dbReference type="InterPro" id="IPR044060">
    <property type="entry name" value="Bacterial_rp_domain"/>
</dbReference>
<dbReference type="Gene3D" id="2.60.40.1080">
    <property type="match status" value="1"/>
</dbReference>
<feature type="domain" description="Bacterial repeat" evidence="3">
    <location>
        <begin position="663"/>
        <end position="716"/>
    </location>
</feature>
<feature type="domain" description="Bacterial repeat" evidence="3">
    <location>
        <begin position="727"/>
        <end position="802"/>
    </location>
</feature>
<evidence type="ECO:0000259" key="3">
    <source>
        <dbReference type="Pfam" id="PF18998"/>
    </source>
</evidence>
<dbReference type="HOGENOM" id="CLU_277687_0_0_0"/>
<feature type="chain" id="PRO_5004794486" evidence="1">
    <location>
        <begin position="22"/>
        <end position="1141"/>
    </location>
</feature>
<feature type="domain" description="Bacterial repeat" evidence="3">
    <location>
        <begin position="1002"/>
        <end position="1056"/>
    </location>
</feature>
<organism evidence="4 5">
    <name type="scientific">Gemmatirosa kalamazoonensis</name>
    <dbReference type="NCBI Taxonomy" id="861299"/>
    <lineage>
        <taxon>Bacteria</taxon>
        <taxon>Pseudomonadati</taxon>
        <taxon>Gemmatimonadota</taxon>
        <taxon>Gemmatimonadia</taxon>
        <taxon>Gemmatimonadales</taxon>
        <taxon>Gemmatimonadaceae</taxon>
        <taxon>Gemmatirosa</taxon>
    </lineage>
</organism>
<evidence type="ECO:0000313" key="4">
    <source>
        <dbReference type="EMBL" id="AHG93039.1"/>
    </source>
</evidence>
<feature type="domain" description="BIG2" evidence="2">
    <location>
        <begin position="182"/>
        <end position="242"/>
    </location>
</feature>
<dbReference type="InterPro" id="IPR003343">
    <property type="entry name" value="Big_2"/>
</dbReference>
<feature type="domain" description="Bacterial repeat" evidence="3">
    <location>
        <begin position="386"/>
        <end position="437"/>
    </location>
</feature>
<protein>
    <submittedName>
        <fullName evidence="4">Ig domain protein group 2 domain protein</fullName>
    </submittedName>
</protein>
<dbReference type="Proteomes" id="UP000019151">
    <property type="component" value="Plasmid 1"/>
</dbReference>
<dbReference type="PROSITE" id="PS51257">
    <property type="entry name" value="PROKAR_LIPOPROTEIN"/>
    <property type="match status" value="1"/>
</dbReference>
<dbReference type="EMBL" id="CP007129">
    <property type="protein sequence ID" value="AHG93039.1"/>
    <property type="molecule type" value="Genomic_DNA"/>
</dbReference>
<evidence type="ECO:0000256" key="1">
    <source>
        <dbReference type="SAM" id="SignalP"/>
    </source>
</evidence>
<feature type="domain" description="Bacterial repeat" evidence="3">
    <location>
        <begin position="823"/>
        <end position="887"/>
    </location>
</feature>
<dbReference type="InterPro" id="IPR008964">
    <property type="entry name" value="Invasin/intimin_cell_adhesion"/>
</dbReference>